<keyword evidence="1" id="KW-0547">Nucleotide-binding</keyword>
<dbReference type="SUPFAM" id="SSF46894">
    <property type="entry name" value="C-terminal effector domain of the bipartite response regulators"/>
    <property type="match status" value="1"/>
</dbReference>
<comment type="caution">
    <text evidence="4">The sequence shown here is derived from an EMBL/GenBank/DDBJ whole genome shotgun (WGS) entry which is preliminary data.</text>
</comment>
<feature type="domain" description="HTH luxR-type" evidence="3">
    <location>
        <begin position="884"/>
        <end position="949"/>
    </location>
</feature>
<evidence type="ECO:0000259" key="3">
    <source>
        <dbReference type="PROSITE" id="PS50043"/>
    </source>
</evidence>
<dbReference type="InterPro" id="IPR027417">
    <property type="entry name" value="P-loop_NTPase"/>
</dbReference>
<evidence type="ECO:0000313" key="5">
    <source>
        <dbReference type="Proteomes" id="UP000308705"/>
    </source>
</evidence>
<dbReference type="PROSITE" id="PS50043">
    <property type="entry name" value="HTH_LUXR_2"/>
    <property type="match status" value="1"/>
</dbReference>
<dbReference type="InterPro" id="IPR036388">
    <property type="entry name" value="WH-like_DNA-bd_sf"/>
</dbReference>
<keyword evidence="5" id="KW-1185">Reference proteome</keyword>
<dbReference type="GO" id="GO:0005737">
    <property type="term" value="C:cytoplasm"/>
    <property type="evidence" value="ECO:0007669"/>
    <property type="project" value="TreeGrafter"/>
</dbReference>
<dbReference type="Pfam" id="PF13191">
    <property type="entry name" value="AAA_16"/>
    <property type="match status" value="1"/>
</dbReference>
<dbReference type="SUPFAM" id="SSF52540">
    <property type="entry name" value="P-loop containing nucleoside triphosphate hydrolases"/>
    <property type="match status" value="1"/>
</dbReference>
<dbReference type="GO" id="GO:0003677">
    <property type="term" value="F:DNA binding"/>
    <property type="evidence" value="ECO:0007669"/>
    <property type="project" value="InterPro"/>
</dbReference>
<dbReference type="InterPro" id="IPR041664">
    <property type="entry name" value="AAA_16"/>
</dbReference>
<evidence type="ECO:0000256" key="2">
    <source>
        <dbReference type="ARBA" id="ARBA00022840"/>
    </source>
</evidence>
<evidence type="ECO:0000256" key="1">
    <source>
        <dbReference type="ARBA" id="ARBA00022741"/>
    </source>
</evidence>
<accession>A0A4U3MCJ2</accession>
<dbReference type="GO" id="GO:0005524">
    <property type="term" value="F:ATP binding"/>
    <property type="evidence" value="ECO:0007669"/>
    <property type="project" value="UniProtKB-KW"/>
</dbReference>
<dbReference type="Proteomes" id="UP000308705">
    <property type="component" value="Unassembled WGS sequence"/>
</dbReference>
<dbReference type="InterPro" id="IPR016032">
    <property type="entry name" value="Sig_transdc_resp-reg_C-effctor"/>
</dbReference>
<dbReference type="Pfam" id="PF00196">
    <property type="entry name" value="GerE"/>
    <property type="match status" value="1"/>
</dbReference>
<protein>
    <submittedName>
        <fullName evidence="4">LuxR family transcriptional regulator</fullName>
    </submittedName>
</protein>
<dbReference type="OrthoDB" id="5476461at2"/>
<dbReference type="InterPro" id="IPR011990">
    <property type="entry name" value="TPR-like_helical_dom_sf"/>
</dbReference>
<proteinExistence type="predicted"/>
<dbReference type="CDD" id="cd06170">
    <property type="entry name" value="LuxR_C_like"/>
    <property type="match status" value="1"/>
</dbReference>
<dbReference type="EMBL" id="SZQA01000019">
    <property type="protein sequence ID" value="TKK86761.1"/>
    <property type="molecule type" value="Genomic_DNA"/>
</dbReference>
<dbReference type="GO" id="GO:0006355">
    <property type="term" value="P:regulation of DNA-templated transcription"/>
    <property type="evidence" value="ECO:0007669"/>
    <property type="project" value="InterPro"/>
</dbReference>
<dbReference type="Gene3D" id="3.40.50.300">
    <property type="entry name" value="P-loop containing nucleotide triphosphate hydrolases"/>
    <property type="match status" value="1"/>
</dbReference>
<gene>
    <name evidence="4" type="ORF">FDA94_20075</name>
</gene>
<dbReference type="InterPro" id="IPR000792">
    <property type="entry name" value="Tscrpt_reg_LuxR_C"/>
</dbReference>
<dbReference type="SUPFAM" id="SSF48452">
    <property type="entry name" value="TPR-like"/>
    <property type="match status" value="1"/>
</dbReference>
<dbReference type="Gene3D" id="1.10.10.10">
    <property type="entry name" value="Winged helix-like DNA-binding domain superfamily/Winged helix DNA-binding domain"/>
    <property type="match status" value="1"/>
</dbReference>
<dbReference type="SMART" id="SM00421">
    <property type="entry name" value="HTH_LUXR"/>
    <property type="match status" value="1"/>
</dbReference>
<evidence type="ECO:0000313" key="4">
    <source>
        <dbReference type="EMBL" id="TKK86761.1"/>
    </source>
</evidence>
<reference evidence="4 5" key="1">
    <citation type="submission" date="2019-04" db="EMBL/GenBank/DDBJ databases">
        <title>Herbidospora sp. NEAU-GS14.nov., a novel actinomycete isolated from soil.</title>
        <authorList>
            <person name="Han L."/>
        </authorList>
    </citation>
    <scope>NUCLEOTIDE SEQUENCE [LARGE SCALE GENOMIC DNA]</scope>
    <source>
        <strain evidence="4 5">NEAU-GS14</strain>
    </source>
</reference>
<dbReference type="PANTHER" id="PTHR16305">
    <property type="entry name" value="TESTICULAR SOLUBLE ADENYLYL CYCLASE"/>
    <property type="match status" value="1"/>
</dbReference>
<keyword evidence="2" id="KW-0067">ATP-binding</keyword>
<name>A0A4U3MCJ2_9ACTN</name>
<organism evidence="4 5">
    <name type="scientific">Herbidospora galbida</name>
    <dbReference type="NCBI Taxonomy" id="2575442"/>
    <lineage>
        <taxon>Bacteria</taxon>
        <taxon>Bacillati</taxon>
        <taxon>Actinomycetota</taxon>
        <taxon>Actinomycetes</taxon>
        <taxon>Streptosporangiales</taxon>
        <taxon>Streptosporangiaceae</taxon>
        <taxon>Herbidospora</taxon>
    </lineage>
</organism>
<dbReference type="GO" id="GO:0004016">
    <property type="term" value="F:adenylate cyclase activity"/>
    <property type="evidence" value="ECO:0007669"/>
    <property type="project" value="TreeGrafter"/>
</dbReference>
<dbReference type="Gene3D" id="1.25.40.10">
    <property type="entry name" value="Tetratricopeptide repeat domain"/>
    <property type="match status" value="2"/>
</dbReference>
<dbReference type="PRINTS" id="PR00038">
    <property type="entry name" value="HTHLUXR"/>
</dbReference>
<dbReference type="AlphaFoldDB" id="A0A4U3MCJ2"/>
<dbReference type="PANTHER" id="PTHR16305:SF35">
    <property type="entry name" value="TRANSCRIPTIONAL ACTIVATOR DOMAIN"/>
    <property type="match status" value="1"/>
</dbReference>
<sequence>MLDDMMGRAVSPVFVGRETELKSLGEIFDQAREQAAAAVLVGGEAGVGKTRLVTRFAEQAAAVGAQVFVGGCVELSTEGLAYAPFTAVLRQLVRDMGAADVAALLPEGAARDLARLLPEFGEPSGDVETDTARARLFEQILTLLERLAERRPMVLVIEDIHWADRSSRDLIAFLSRNVSAIPMLMVLTYRSDELHRTHPLRPVLAELNRVGGIAKIEVPRFTEDEVARQMAGILGTTPAYSRVSTVFDRSAGIPLFVEALLDCIGGETLPESLHDLIIGQVERLPEETQRVLRIAAAGGNRVGHDLLCAVSGLPAADLEDAIRPAVAGNVIQISDGRAYTFRHALIREAVHDELLPGEHTRLHSRFAEEIDRDRTLVPQGRAAIEIAHHWHSARNDLWALISAWDASAKAHMAFAYTEKVQLLERVLMLWDKVPDAAQRIGADHAAVLERASEGAYAAGEIDRARKYAKAALAELDDHTAPERVAGLLVRMANCKKHRGRPGAIEDLRRAERLVPLPSETRTLVLTRLGTLLIMADEIVEGTALTQEALRNAREMGDECREADLLMNLALGHSISDDLEAAIATNSRAQAIGTRMKSGQVVLRALANNVDALENLGRSEEAVALAVEGEKLARKYGRYRNQGVFIANNRAEALESLGRWDEALDVITRSLIFDPSPLNRWHLLRVRSQIGMARGKMEQTLADLTEVGALTGRPEDWTQERTLNTRLALQWHLLTGDPEAALTRAEIALGAIPLSRKPMLGWRLLAMIYRVSDAALPVSPNRARALRERAGEFRTAMIAKGPVSEAYERECRQDFDGAAACWAVLKRPYQRARNLIMAAAGPGRDGVALRLREAHAIATDLGAAPMREQIEALARRSGIALTDTPAETAALLTPREVEVLRLLTEGRSNRDIAQTLTISAKTASVHVSNILAKLSVSTRGEAAAAAHRMSLLN</sequence>